<feature type="region of interest" description="Disordered" evidence="1">
    <location>
        <begin position="1"/>
        <end position="54"/>
    </location>
</feature>
<evidence type="ECO:0000313" key="3">
    <source>
        <dbReference type="Proteomes" id="UP000886523"/>
    </source>
</evidence>
<accession>A0A9P6B4Z8</accession>
<protein>
    <submittedName>
        <fullName evidence="2">Uncharacterized protein</fullName>
    </submittedName>
</protein>
<evidence type="ECO:0000256" key="1">
    <source>
        <dbReference type="SAM" id="MobiDB-lite"/>
    </source>
</evidence>
<proteinExistence type="predicted"/>
<feature type="compositionally biased region" description="Basic and acidic residues" evidence="1">
    <location>
        <begin position="110"/>
        <end position="119"/>
    </location>
</feature>
<evidence type="ECO:0000313" key="2">
    <source>
        <dbReference type="EMBL" id="KAF9516421.1"/>
    </source>
</evidence>
<comment type="caution">
    <text evidence="2">The sequence shown here is derived from an EMBL/GenBank/DDBJ whole genome shotgun (WGS) entry which is preliminary data.</text>
</comment>
<reference evidence="2" key="1">
    <citation type="journal article" date="2020" name="Nat. Commun.">
        <title>Large-scale genome sequencing of mycorrhizal fungi provides insights into the early evolution of symbiotic traits.</title>
        <authorList>
            <person name="Miyauchi S."/>
            <person name="Kiss E."/>
            <person name="Kuo A."/>
            <person name="Drula E."/>
            <person name="Kohler A."/>
            <person name="Sanchez-Garcia M."/>
            <person name="Morin E."/>
            <person name="Andreopoulos B."/>
            <person name="Barry K.W."/>
            <person name="Bonito G."/>
            <person name="Buee M."/>
            <person name="Carver A."/>
            <person name="Chen C."/>
            <person name="Cichocki N."/>
            <person name="Clum A."/>
            <person name="Culley D."/>
            <person name="Crous P.W."/>
            <person name="Fauchery L."/>
            <person name="Girlanda M."/>
            <person name="Hayes R.D."/>
            <person name="Keri Z."/>
            <person name="LaButti K."/>
            <person name="Lipzen A."/>
            <person name="Lombard V."/>
            <person name="Magnuson J."/>
            <person name="Maillard F."/>
            <person name="Murat C."/>
            <person name="Nolan M."/>
            <person name="Ohm R.A."/>
            <person name="Pangilinan J."/>
            <person name="Pereira M.F."/>
            <person name="Perotto S."/>
            <person name="Peter M."/>
            <person name="Pfister S."/>
            <person name="Riley R."/>
            <person name="Sitrit Y."/>
            <person name="Stielow J.B."/>
            <person name="Szollosi G."/>
            <person name="Zifcakova L."/>
            <person name="Stursova M."/>
            <person name="Spatafora J.W."/>
            <person name="Tedersoo L."/>
            <person name="Vaario L.M."/>
            <person name="Yamada A."/>
            <person name="Yan M."/>
            <person name="Wang P."/>
            <person name="Xu J."/>
            <person name="Bruns T."/>
            <person name="Baldrian P."/>
            <person name="Vilgalys R."/>
            <person name="Dunand C."/>
            <person name="Henrissat B."/>
            <person name="Grigoriev I.V."/>
            <person name="Hibbett D."/>
            <person name="Nagy L.G."/>
            <person name="Martin F.M."/>
        </authorList>
    </citation>
    <scope>NUCLEOTIDE SEQUENCE</scope>
    <source>
        <strain evidence="2">UP504</strain>
    </source>
</reference>
<keyword evidence="3" id="KW-1185">Reference proteome</keyword>
<dbReference type="Proteomes" id="UP000886523">
    <property type="component" value="Unassembled WGS sequence"/>
</dbReference>
<feature type="compositionally biased region" description="Low complexity" evidence="1">
    <location>
        <begin position="15"/>
        <end position="24"/>
    </location>
</feature>
<feature type="region of interest" description="Disordered" evidence="1">
    <location>
        <begin position="108"/>
        <end position="127"/>
    </location>
</feature>
<sequence length="211" mass="23675">MKTHGATPPPPPNDNTPVNDNVPNEDIGQCQNQYEPHTRDGGFSPEPLPNKPPPPLEMTMHLPMESCKCDLPNKTQKWGHTMQGPGTPDEPHTCFDFHLSLRPALTPKSKTCDPAKDSCENGSPRTPKMTPSWYKTVPHTHFSGIQIKAPKMMTHPNGNLHPMVKCQATPLTTPAQAVWCYYPVFFFLSFYGQYHTHLNGTTPQWVWCGDF</sequence>
<organism evidence="2 3">
    <name type="scientific">Hydnum rufescens UP504</name>
    <dbReference type="NCBI Taxonomy" id="1448309"/>
    <lineage>
        <taxon>Eukaryota</taxon>
        <taxon>Fungi</taxon>
        <taxon>Dikarya</taxon>
        <taxon>Basidiomycota</taxon>
        <taxon>Agaricomycotina</taxon>
        <taxon>Agaricomycetes</taxon>
        <taxon>Cantharellales</taxon>
        <taxon>Hydnaceae</taxon>
        <taxon>Hydnum</taxon>
    </lineage>
</organism>
<gene>
    <name evidence="2" type="ORF">BS47DRAFT_1360272</name>
</gene>
<dbReference type="EMBL" id="MU128939">
    <property type="protein sequence ID" value="KAF9516421.1"/>
    <property type="molecule type" value="Genomic_DNA"/>
</dbReference>
<dbReference type="AlphaFoldDB" id="A0A9P6B4Z8"/>
<name>A0A9P6B4Z8_9AGAM</name>